<feature type="region of interest" description="Disordered" evidence="1">
    <location>
        <begin position="116"/>
        <end position="186"/>
    </location>
</feature>
<dbReference type="Proteomes" id="UP000294980">
    <property type="component" value="Unassembled WGS sequence"/>
</dbReference>
<keyword evidence="3" id="KW-1185">Reference proteome</keyword>
<comment type="caution">
    <text evidence="2">The sequence shown here is derived from an EMBL/GenBank/DDBJ whole genome shotgun (WGS) entry which is preliminary data.</text>
</comment>
<evidence type="ECO:0000313" key="2">
    <source>
        <dbReference type="EMBL" id="TCO74848.1"/>
    </source>
</evidence>
<accession>A0A4R2KX84</accession>
<feature type="compositionally biased region" description="Low complexity" evidence="1">
    <location>
        <begin position="151"/>
        <end position="166"/>
    </location>
</feature>
<reference evidence="2 3" key="1">
    <citation type="submission" date="2019-03" db="EMBL/GenBank/DDBJ databases">
        <title>Genomic Encyclopedia of Type Strains, Phase IV (KMG-IV): sequencing the most valuable type-strain genomes for metagenomic binning, comparative biology and taxonomic classification.</title>
        <authorList>
            <person name="Goeker M."/>
        </authorList>
    </citation>
    <scope>NUCLEOTIDE SEQUENCE [LARGE SCALE GENOMIC DNA]</scope>
    <source>
        <strain evidence="2 3">DSM 23344</strain>
    </source>
</reference>
<feature type="region of interest" description="Disordered" evidence="1">
    <location>
        <begin position="1"/>
        <end position="31"/>
    </location>
</feature>
<dbReference type="EMBL" id="SLWX01000011">
    <property type="protein sequence ID" value="TCO74848.1"/>
    <property type="molecule type" value="Genomic_DNA"/>
</dbReference>
<gene>
    <name evidence="2" type="ORF">EV688_1115</name>
</gene>
<proteinExistence type="predicted"/>
<feature type="compositionally biased region" description="Pro residues" evidence="1">
    <location>
        <begin position="134"/>
        <end position="150"/>
    </location>
</feature>
<organism evidence="2 3">
    <name type="scientific">Chromatocurvus halotolerans</name>
    <dbReference type="NCBI Taxonomy" id="1132028"/>
    <lineage>
        <taxon>Bacteria</taxon>
        <taxon>Pseudomonadati</taxon>
        <taxon>Pseudomonadota</taxon>
        <taxon>Gammaproteobacteria</taxon>
        <taxon>Cellvibrionales</taxon>
        <taxon>Halieaceae</taxon>
        <taxon>Chromatocurvus</taxon>
    </lineage>
</organism>
<sequence>MADTLRGRPARSAPAIHGRRRSATPFPADVSSRRRRCVRQLSRFSASLSGSSTTACHIALMASLRLHTPDVFGGTLWEGKSAAWFPATGPSTAMDGRRRAHRDVLAACPVAGNHAALATKPEKTKAATLDPHAISPPPRSAPPREYPSPPSQRQRSPACPSSPSAESCRHSVPHQPPGRGRYPWFA</sequence>
<dbReference type="AlphaFoldDB" id="A0A4R2KX84"/>
<protein>
    <submittedName>
        <fullName evidence="2">Uncharacterized protein</fullName>
    </submittedName>
</protein>
<evidence type="ECO:0000256" key="1">
    <source>
        <dbReference type="SAM" id="MobiDB-lite"/>
    </source>
</evidence>
<evidence type="ECO:0000313" key="3">
    <source>
        <dbReference type="Proteomes" id="UP000294980"/>
    </source>
</evidence>
<name>A0A4R2KX84_9GAMM</name>